<dbReference type="EMBL" id="CVRR01000005">
    <property type="protein sequence ID" value="CRL33828.1"/>
    <property type="molecule type" value="Genomic_DNA"/>
</dbReference>
<protein>
    <recommendedName>
        <fullName evidence="2">DUF4367 domain-containing protein</fullName>
    </recommendedName>
</protein>
<evidence type="ECO:0000259" key="2">
    <source>
        <dbReference type="Pfam" id="PF14285"/>
    </source>
</evidence>
<evidence type="ECO:0000256" key="1">
    <source>
        <dbReference type="SAM" id="Phobius"/>
    </source>
</evidence>
<evidence type="ECO:0000313" key="4">
    <source>
        <dbReference type="Proteomes" id="UP000049979"/>
    </source>
</evidence>
<gene>
    <name evidence="3" type="ORF">M72_03201</name>
</gene>
<dbReference type="Pfam" id="PF14285">
    <property type="entry name" value="DUF4367"/>
    <property type="match status" value="1"/>
</dbReference>
<name>A0A0M6WCU0_9FIRM</name>
<feature type="transmembrane region" description="Helical" evidence="1">
    <location>
        <begin position="64"/>
        <end position="85"/>
    </location>
</feature>
<feature type="domain" description="DUF4367" evidence="2">
    <location>
        <begin position="119"/>
        <end position="219"/>
    </location>
</feature>
<sequence length="223" mass="26487">MKVTDEWLYEKMPIVDAAMVRQLEVCTQKDYVFSDKFRKRMKRLIQKEKYMYAEKQLKKITQKIAAAAVVMLVGALTVTMSVEAYRVRFFHTIKMVLDGNISIYSYESDKEKISDAILKPQYIPDNYRLNEEKITDTTSVLEYGNDKKHLIFQQTIVTNEKMIFDTNYNSVEQIRINGMTVFLYRYTDETFWAYGEYGNSVYVLAGDTIQKEEIEKIYKHWIW</sequence>
<proteinExistence type="predicted"/>
<dbReference type="OrthoDB" id="1711094at2"/>
<dbReference type="Proteomes" id="UP000049979">
    <property type="component" value="Unassembled WGS sequence"/>
</dbReference>
<evidence type="ECO:0000313" key="3">
    <source>
        <dbReference type="EMBL" id="CRL33828.1"/>
    </source>
</evidence>
<keyword evidence="1" id="KW-1133">Transmembrane helix</keyword>
<accession>A0A0M6WCU0</accession>
<keyword evidence="1" id="KW-0472">Membrane</keyword>
<keyword evidence="4" id="KW-1185">Reference proteome</keyword>
<dbReference type="RefSeq" id="WP_055067051.1">
    <property type="nucleotide sequence ID" value="NZ_CP173697.1"/>
</dbReference>
<dbReference type="AlphaFoldDB" id="A0A0M6WCU0"/>
<organism evidence="3 4">
    <name type="scientific">Roseburia faecis</name>
    <dbReference type="NCBI Taxonomy" id="301302"/>
    <lineage>
        <taxon>Bacteria</taxon>
        <taxon>Bacillati</taxon>
        <taxon>Bacillota</taxon>
        <taxon>Clostridia</taxon>
        <taxon>Lachnospirales</taxon>
        <taxon>Lachnospiraceae</taxon>
        <taxon>Roseburia</taxon>
    </lineage>
</organism>
<dbReference type="InterPro" id="IPR025377">
    <property type="entry name" value="DUF4367"/>
</dbReference>
<reference evidence="4" key="1">
    <citation type="submission" date="2015-05" db="EMBL/GenBank/DDBJ databases">
        <authorList>
            <consortium name="Pathogen Informatics"/>
        </authorList>
    </citation>
    <scope>NUCLEOTIDE SEQUENCE [LARGE SCALE GENOMIC DNA]</scope>
    <source>
        <strain evidence="4">M72</strain>
    </source>
</reference>
<keyword evidence="1" id="KW-0812">Transmembrane</keyword>